<reference evidence="4 5" key="1">
    <citation type="submission" date="2024-01" db="EMBL/GenBank/DDBJ databases">
        <title>Genome insights into Plantactinospora sonchi sp. nov.</title>
        <authorList>
            <person name="Wang L."/>
        </authorList>
    </citation>
    <scope>NUCLEOTIDE SEQUENCE [LARGE SCALE GENOMIC DNA]</scope>
    <source>
        <strain evidence="4 5">NEAU-QY2</strain>
    </source>
</reference>
<organism evidence="4 5">
    <name type="scientific">Plantactinospora sonchi</name>
    <dbReference type="NCBI Taxonomy" id="1544735"/>
    <lineage>
        <taxon>Bacteria</taxon>
        <taxon>Bacillati</taxon>
        <taxon>Actinomycetota</taxon>
        <taxon>Actinomycetes</taxon>
        <taxon>Micromonosporales</taxon>
        <taxon>Micromonosporaceae</taxon>
        <taxon>Plantactinospora</taxon>
    </lineage>
</organism>
<keyword evidence="2" id="KW-1133">Transmembrane helix</keyword>
<feature type="compositionally biased region" description="Low complexity" evidence="1">
    <location>
        <begin position="224"/>
        <end position="233"/>
    </location>
</feature>
<feature type="region of interest" description="Disordered" evidence="1">
    <location>
        <begin position="285"/>
        <end position="317"/>
    </location>
</feature>
<keyword evidence="3" id="KW-0732">Signal</keyword>
<gene>
    <name evidence="4" type="ORF">V1633_34435</name>
</gene>
<comment type="caution">
    <text evidence="4">The sequence shown here is derived from an EMBL/GenBank/DDBJ whole genome shotgun (WGS) entry which is preliminary data.</text>
</comment>
<evidence type="ECO:0000256" key="1">
    <source>
        <dbReference type="SAM" id="MobiDB-lite"/>
    </source>
</evidence>
<feature type="compositionally biased region" description="Basic residues" evidence="1">
    <location>
        <begin position="306"/>
        <end position="317"/>
    </location>
</feature>
<dbReference type="EMBL" id="JAZGQK010000040">
    <property type="protein sequence ID" value="MEE6263582.1"/>
    <property type="molecule type" value="Genomic_DNA"/>
</dbReference>
<proteinExistence type="predicted"/>
<keyword evidence="2" id="KW-0812">Transmembrane</keyword>
<name>A0ABU7S489_9ACTN</name>
<dbReference type="Proteomes" id="UP001332243">
    <property type="component" value="Unassembled WGS sequence"/>
</dbReference>
<keyword evidence="2" id="KW-0472">Membrane</keyword>
<keyword evidence="5" id="KW-1185">Reference proteome</keyword>
<evidence type="ECO:0000256" key="3">
    <source>
        <dbReference type="SAM" id="SignalP"/>
    </source>
</evidence>
<sequence>MAMRRCGVFRLGLVLAGATVGLTLLPAVPAAAAPGFRTVLTAVPDAFPAGGDIRTVTAVVSTTLDDGCRKVRWALLLQVSGLRLDQVGVDRVEETGSFPTAVRAGGDSARLTDRNLDPGTLCRDRTVTAQYRIAVAGDAPEGRISLTVEAYDAQGRLLDQAGATREVTGARAARGGRATPKPSKAAPTPSRSARPTPATPTATGPAEEAEATPGDDTGSEEPAEGAAGLAGADTPRDGDARGADRAGAVTGPDRIGPVQVGFAVGGVLLFLGVGLLLRVLSRNRETVPEPVPPARRGRSGYPPRTTGRRRAAHLPDW</sequence>
<feature type="signal peptide" evidence="3">
    <location>
        <begin position="1"/>
        <end position="32"/>
    </location>
</feature>
<feature type="region of interest" description="Disordered" evidence="1">
    <location>
        <begin position="162"/>
        <end position="255"/>
    </location>
</feature>
<evidence type="ECO:0000256" key="2">
    <source>
        <dbReference type="SAM" id="Phobius"/>
    </source>
</evidence>
<feature type="compositionally biased region" description="Basic and acidic residues" evidence="1">
    <location>
        <begin position="234"/>
        <end position="244"/>
    </location>
</feature>
<feature type="compositionally biased region" description="Low complexity" evidence="1">
    <location>
        <begin position="162"/>
        <end position="214"/>
    </location>
</feature>
<protein>
    <submittedName>
        <fullName evidence="4">Uncharacterized protein</fullName>
    </submittedName>
</protein>
<evidence type="ECO:0000313" key="4">
    <source>
        <dbReference type="EMBL" id="MEE6263582.1"/>
    </source>
</evidence>
<feature type="chain" id="PRO_5045254930" evidence="3">
    <location>
        <begin position="33"/>
        <end position="317"/>
    </location>
</feature>
<accession>A0ABU7S489</accession>
<evidence type="ECO:0000313" key="5">
    <source>
        <dbReference type="Proteomes" id="UP001332243"/>
    </source>
</evidence>
<feature type="transmembrane region" description="Helical" evidence="2">
    <location>
        <begin position="260"/>
        <end position="280"/>
    </location>
</feature>